<dbReference type="AlphaFoldDB" id="A0A0F9EZP2"/>
<gene>
    <name evidence="1" type="ORF">LCGC14_2092430</name>
</gene>
<feature type="non-terminal residue" evidence="1">
    <location>
        <position position="1"/>
    </location>
</feature>
<dbReference type="Gene3D" id="3.40.50.300">
    <property type="entry name" value="P-loop containing nucleotide triphosphate hydrolases"/>
    <property type="match status" value="1"/>
</dbReference>
<comment type="caution">
    <text evidence="1">The sequence shown here is derived from an EMBL/GenBank/DDBJ whole genome shotgun (WGS) entry which is preliminary data.</text>
</comment>
<dbReference type="InterPro" id="IPR027417">
    <property type="entry name" value="P-loop_NTPase"/>
</dbReference>
<accession>A0A0F9EZP2</accession>
<reference evidence="1" key="1">
    <citation type="journal article" date="2015" name="Nature">
        <title>Complex archaea that bridge the gap between prokaryotes and eukaryotes.</title>
        <authorList>
            <person name="Spang A."/>
            <person name="Saw J.H."/>
            <person name="Jorgensen S.L."/>
            <person name="Zaremba-Niedzwiedzka K."/>
            <person name="Martijn J."/>
            <person name="Lind A.E."/>
            <person name="van Eijk R."/>
            <person name="Schleper C."/>
            <person name="Guy L."/>
            <person name="Ettema T.J."/>
        </authorList>
    </citation>
    <scope>NUCLEOTIDE SEQUENCE</scope>
</reference>
<protein>
    <submittedName>
        <fullName evidence="1">Uncharacterized protein</fullName>
    </submittedName>
</protein>
<dbReference type="EMBL" id="LAZR01025514">
    <property type="protein sequence ID" value="KKL71686.1"/>
    <property type="molecule type" value="Genomic_DNA"/>
</dbReference>
<evidence type="ECO:0000313" key="1">
    <source>
        <dbReference type="EMBL" id="KKL71686.1"/>
    </source>
</evidence>
<feature type="non-terminal residue" evidence="1">
    <location>
        <position position="684"/>
    </location>
</feature>
<organism evidence="1">
    <name type="scientific">marine sediment metagenome</name>
    <dbReference type="NCBI Taxonomy" id="412755"/>
    <lineage>
        <taxon>unclassified sequences</taxon>
        <taxon>metagenomes</taxon>
        <taxon>ecological metagenomes</taxon>
    </lineage>
</organism>
<proteinExistence type="predicted"/>
<name>A0A0F9EZP2_9ZZZZ</name>
<sequence>QVFPEGSLFIRKGTPDAGAECFWRLPNDAEHCWQAKFFLSSPDSNQWSQIDDSVKTVLAKHPNITKYTICLPMDRPDAREEGKKSCLQKWDDHVASWQKLAKEKGMVVEFLYWGESEIFQMLSKEEHRGRYLFWFNRDILTNMSMSHQIDDAISNVGPRYTPELNVELEIAELFDAMGRNDKYHAKIRELLGKLQRRVKSLARNKQDVPFYETVSNIIKKCQKLFSLLFEFSKSPECIVDMQNLKSICSEVNDLIWECHGSIHDLEEKEYEEKFGHKRKGDYYSSEYSSWNYNLRMIREAIGNLRCYVDGSFARLSILPNMILCGDAGTGKTHLLCDIALNRINNNMPTVLLLGQHFRNANPWKQIIDQLQFHCETADEMLGILDAAGEASHVRTLIFLDAINESYDKEFWTDHLTGIFSSIRRYKWVGIVVSIRQSYLNYIIPAHLLNDSDLVSVAFHQGFKGVEYEAFQKFFTYYKIDYPSVPLLNPEFLNPLFLKLLCEGLCNLKIKQFPRDFHNITKIYETFVNSIDKKLSRKKYLDYNLNERIVWKSVNLLAGVMATKKRQYLTEKEVEFALEDLDKSTGYHNSLYSHLKSEHLICEDMAYHKELYIDVIRFAYERFTDHLIAKFLIDKYIGLSSPNESFRKASNLTSLFSDEQSLYYNRGVIEALSIQIPERYGVDLH</sequence>
<dbReference type="SUPFAM" id="SSF52540">
    <property type="entry name" value="P-loop containing nucleoside triphosphate hydrolases"/>
    <property type="match status" value="1"/>
</dbReference>